<protein>
    <recommendedName>
        <fullName evidence="4">Methyltransferase</fullName>
        <ecNumber evidence="4">2.1.1.-</ecNumber>
    </recommendedName>
</protein>
<evidence type="ECO:0000256" key="2">
    <source>
        <dbReference type="ARBA" id="ARBA00022603"/>
    </source>
</evidence>
<dbReference type="InterPro" id="IPR002052">
    <property type="entry name" value="DNA_methylase_N6_adenine_CS"/>
</dbReference>
<evidence type="ECO:0000313" key="6">
    <source>
        <dbReference type="EMBL" id="OBX63118.1"/>
    </source>
</evidence>
<dbReference type="GO" id="GO:0032259">
    <property type="term" value="P:methylation"/>
    <property type="evidence" value="ECO:0007669"/>
    <property type="project" value="UniProtKB-KW"/>
</dbReference>
<dbReference type="EMBL" id="LZMS01000054">
    <property type="protein sequence ID" value="OBX63118.1"/>
    <property type="molecule type" value="Genomic_DNA"/>
</dbReference>
<evidence type="ECO:0000259" key="5">
    <source>
        <dbReference type="Pfam" id="PF01555"/>
    </source>
</evidence>
<comment type="caution">
    <text evidence="6">The sequence shown here is derived from an EMBL/GenBank/DDBJ whole genome shotgun (WGS) entry which is preliminary data.</text>
</comment>
<dbReference type="Proteomes" id="UP000092607">
    <property type="component" value="Unassembled WGS sequence"/>
</dbReference>
<organism evidence="6 7">
    <name type="scientific">Moraxella lacunata</name>
    <dbReference type="NCBI Taxonomy" id="477"/>
    <lineage>
        <taxon>Bacteria</taxon>
        <taxon>Pseudomonadati</taxon>
        <taxon>Pseudomonadota</taxon>
        <taxon>Gammaproteobacteria</taxon>
        <taxon>Moraxellales</taxon>
        <taxon>Moraxellaceae</taxon>
        <taxon>Moraxella</taxon>
    </lineage>
</organism>
<dbReference type="GO" id="GO:0003677">
    <property type="term" value="F:DNA binding"/>
    <property type="evidence" value="ECO:0007669"/>
    <property type="project" value="InterPro"/>
</dbReference>
<comment type="similarity">
    <text evidence="1 4">Belongs to the N(4)/N(6)-methyltransferase family.</text>
</comment>
<dbReference type="EC" id="2.1.1.-" evidence="4"/>
<keyword evidence="2 6" id="KW-0489">Methyltransferase</keyword>
<name>A0A1B8Q2H0_MORLA</name>
<dbReference type="AlphaFoldDB" id="A0A1B8Q2H0"/>
<dbReference type="InterPro" id="IPR001091">
    <property type="entry name" value="RM_Methyltransferase"/>
</dbReference>
<feature type="domain" description="DNA methylase N-4/N-6" evidence="5">
    <location>
        <begin position="33"/>
        <end position="248"/>
    </location>
</feature>
<dbReference type="GO" id="GO:0005737">
    <property type="term" value="C:cytoplasm"/>
    <property type="evidence" value="ECO:0007669"/>
    <property type="project" value="TreeGrafter"/>
</dbReference>
<dbReference type="InterPro" id="IPR029063">
    <property type="entry name" value="SAM-dependent_MTases_sf"/>
</dbReference>
<dbReference type="SUPFAM" id="SSF53335">
    <property type="entry name" value="S-adenosyl-L-methionine-dependent methyltransferases"/>
    <property type="match status" value="1"/>
</dbReference>
<proteinExistence type="inferred from homology"/>
<dbReference type="PANTHER" id="PTHR13370">
    <property type="entry name" value="RNA METHYLASE-RELATED"/>
    <property type="match status" value="1"/>
</dbReference>
<accession>A0A1B8Q2H0</accession>
<reference evidence="6 7" key="1">
    <citation type="submission" date="2016-06" db="EMBL/GenBank/DDBJ databases">
        <title>Draft genome of Moraxella lacunata CCUG 57757A.</title>
        <authorList>
            <person name="Salva-Serra F."/>
            <person name="Engstrom-Jakobsson H."/>
            <person name="Thorell K."/>
            <person name="Gonzales-Siles L."/>
            <person name="Karlsson R."/>
            <person name="Boulund F."/>
            <person name="Engstrand L."/>
            <person name="Kristiansson E."/>
            <person name="Moore E."/>
        </authorList>
    </citation>
    <scope>NUCLEOTIDE SEQUENCE [LARGE SCALE GENOMIC DNA]</scope>
    <source>
        <strain evidence="6 7">CCUG 57757A</strain>
    </source>
</reference>
<keyword evidence="3" id="KW-0808">Transferase</keyword>
<sequence>MKLNSYFESDDKNFNIYQGNCIDIMSHFQDNSIDMIFADPPYFLSNDGLTFKNGIIQSVNKGEWDKNDNEASIYNFNHEWIAQARRLLKDNGTIWVSGTHHNIFTVGQVLKENNFKILNMITWEKPNPPPNFSCRYFTYSSEWIIWARKHSKTPHYFNYDLMKKLNGDKQQKDIWRLPAVGSWEKMQGKHPTQKPLGLLSRIILSSTQKGDLILDPFSGSGTTGIASILLDRKYIGIEQELRFLKLSKRRYQAMTLESKYEFKQKIREQISVI</sequence>
<dbReference type="GO" id="GO:0008170">
    <property type="term" value="F:N-methyltransferase activity"/>
    <property type="evidence" value="ECO:0007669"/>
    <property type="project" value="InterPro"/>
</dbReference>
<dbReference type="OrthoDB" id="9816043at2"/>
<dbReference type="RefSeq" id="WP_065255267.1">
    <property type="nucleotide sequence ID" value="NZ_JARDJM010000011.1"/>
</dbReference>
<dbReference type="PANTHER" id="PTHR13370:SF3">
    <property type="entry name" value="TRNA (GUANINE(10)-N2)-METHYLTRANSFERASE HOMOLOG"/>
    <property type="match status" value="1"/>
</dbReference>
<dbReference type="InterPro" id="IPR002941">
    <property type="entry name" value="DNA_methylase_N4/N6"/>
</dbReference>
<evidence type="ECO:0000256" key="1">
    <source>
        <dbReference type="ARBA" id="ARBA00006594"/>
    </source>
</evidence>
<dbReference type="GO" id="GO:0009007">
    <property type="term" value="F:site-specific DNA-methyltransferase (adenine-specific) activity"/>
    <property type="evidence" value="ECO:0007669"/>
    <property type="project" value="TreeGrafter"/>
</dbReference>
<gene>
    <name evidence="6" type="ORF">A9309_06330</name>
</gene>
<dbReference type="Pfam" id="PF01555">
    <property type="entry name" value="N6_N4_Mtase"/>
    <property type="match status" value="1"/>
</dbReference>
<evidence type="ECO:0000256" key="3">
    <source>
        <dbReference type="ARBA" id="ARBA00022679"/>
    </source>
</evidence>
<dbReference type="PRINTS" id="PR00508">
    <property type="entry name" value="S21N4MTFRASE"/>
</dbReference>
<dbReference type="Gene3D" id="3.40.50.150">
    <property type="entry name" value="Vaccinia Virus protein VP39"/>
    <property type="match status" value="1"/>
</dbReference>
<evidence type="ECO:0000313" key="7">
    <source>
        <dbReference type="Proteomes" id="UP000092607"/>
    </source>
</evidence>
<dbReference type="PROSITE" id="PS00092">
    <property type="entry name" value="N6_MTASE"/>
    <property type="match status" value="1"/>
</dbReference>
<evidence type="ECO:0000256" key="4">
    <source>
        <dbReference type="RuleBase" id="RU362026"/>
    </source>
</evidence>